<dbReference type="OMA" id="REMCSTP"/>
<evidence type="ECO:0000256" key="1">
    <source>
        <dbReference type="SAM" id="Coils"/>
    </source>
</evidence>
<dbReference type="OrthoDB" id="1939754at2759"/>
<comment type="caution">
    <text evidence="3">The sequence shown here is derived from an EMBL/GenBank/DDBJ whole genome shotgun (WGS) entry which is preliminary data.</text>
</comment>
<accession>A0A200Q643</accession>
<gene>
    <name evidence="3" type="ORF">BVC80_1707g60</name>
</gene>
<keyword evidence="1" id="KW-0175">Coiled coil</keyword>
<keyword evidence="4" id="KW-1185">Reference proteome</keyword>
<evidence type="ECO:0000313" key="4">
    <source>
        <dbReference type="Proteomes" id="UP000195402"/>
    </source>
</evidence>
<reference evidence="3 4" key="1">
    <citation type="journal article" date="2017" name="Mol. Plant">
        <title>The Genome of Medicinal Plant Macleaya cordata Provides New Insights into Benzylisoquinoline Alkaloids Metabolism.</title>
        <authorList>
            <person name="Liu X."/>
            <person name="Liu Y."/>
            <person name="Huang P."/>
            <person name="Ma Y."/>
            <person name="Qing Z."/>
            <person name="Tang Q."/>
            <person name="Cao H."/>
            <person name="Cheng P."/>
            <person name="Zheng Y."/>
            <person name="Yuan Z."/>
            <person name="Zhou Y."/>
            <person name="Liu J."/>
            <person name="Tang Z."/>
            <person name="Zhuo Y."/>
            <person name="Zhang Y."/>
            <person name="Yu L."/>
            <person name="Huang J."/>
            <person name="Yang P."/>
            <person name="Peng Q."/>
            <person name="Zhang J."/>
            <person name="Jiang W."/>
            <person name="Zhang Z."/>
            <person name="Lin K."/>
            <person name="Ro D.K."/>
            <person name="Chen X."/>
            <person name="Xiong X."/>
            <person name="Shang Y."/>
            <person name="Huang S."/>
            <person name="Zeng J."/>
        </authorList>
    </citation>
    <scope>NUCLEOTIDE SEQUENCE [LARGE SCALE GENOMIC DNA]</scope>
    <source>
        <strain evidence="4">cv. BLH2017</strain>
        <tissue evidence="3">Root</tissue>
    </source>
</reference>
<dbReference type="AlphaFoldDB" id="A0A200Q643"/>
<dbReference type="EMBL" id="MVGT01002978">
    <property type="protein sequence ID" value="OVA05955.1"/>
    <property type="molecule type" value="Genomic_DNA"/>
</dbReference>
<proteinExistence type="predicted"/>
<feature type="region of interest" description="Disordered" evidence="2">
    <location>
        <begin position="1"/>
        <end position="24"/>
    </location>
</feature>
<evidence type="ECO:0000313" key="3">
    <source>
        <dbReference type="EMBL" id="OVA05955.1"/>
    </source>
</evidence>
<evidence type="ECO:0000256" key="2">
    <source>
        <dbReference type="SAM" id="MobiDB-lite"/>
    </source>
</evidence>
<dbReference type="STRING" id="56857.A0A200Q643"/>
<dbReference type="FunCoup" id="A0A200Q643">
    <property type="interactions" value="1777"/>
</dbReference>
<protein>
    <submittedName>
        <fullName evidence="3">Uncharacterized protein</fullName>
    </submittedName>
</protein>
<feature type="coiled-coil region" evidence="1">
    <location>
        <begin position="42"/>
        <end position="76"/>
    </location>
</feature>
<dbReference type="PANTHER" id="PTHR33701:SF3">
    <property type="entry name" value="TRANSCRIPTIONAL REGULATOR ATRX"/>
    <property type="match status" value="1"/>
</dbReference>
<dbReference type="InParanoid" id="A0A200Q643"/>
<sequence length="657" mass="72751">MHNTLNEDSEKQDQSQKTAMEDSSMMTIEFLRARLLSERSVSKSARERADELANRVAELEEQLKLVTFQRKKAEKAAAEVLAILESNEVSDFSDANDSSSDQEGIVCESKEGNNSIKEDNSFSTLGLSGWDREGSPSTHRSLSWKSCTGSDCLEKKKRINQARRRSRSVSIGGSSTKQLLGKSCRQIKRRETRSALAEVRDESLLQENGKATGFGDFSDEKDRPEILEEGSKADRRKEINASRRDADMERALEDQAMLIGRYEAEENAQREWEEMFRENNSCTLDSCEPGSRSDITDITEERDIRTETVESAQAILSHREGATSELEDVCHSEKAITETLPNDFMPTSTLDTGFSQDQQSNSSIGNGVQTGFPEFSFPQQEYTEAKENGKKELDWPENNSSHPTSCGSSEHQLAQTYPTFHSGRSFYKGGSTGSQNELQVATHHEASNRLGDVLESLQRAKLSLKHEISRSPSANQRMAVVRATETPSQAIRAANAMQIPIECAGLFRVPTVLQPEATSRPNVSGTYSDSGSSLTRQYYPDTGVGFGTGGVYASSSNLETGSRISSLRPYYDYPYLDIGAGLPSSSDRYATYPSYADVMLRMPTNDGFRRPYSSMGSPGLLANDGFRRPYSSMGSPGLPAEDLYLGYSDQIRSNMRG</sequence>
<name>A0A200Q643_MACCD</name>
<dbReference type="Proteomes" id="UP000195402">
    <property type="component" value="Unassembled WGS sequence"/>
</dbReference>
<dbReference type="PANTHER" id="PTHR33701">
    <property type="entry name" value="TRANSMEMBRANE PROTEIN"/>
    <property type="match status" value="1"/>
</dbReference>
<organism evidence="3 4">
    <name type="scientific">Macleaya cordata</name>
    <name type="common">Five-seeded plume-poppy</name>
    <name type="synonym">Bocconia cordata</name>
    <dbReference type="NCBI Taxonomy" id="56857"/>
    <lineage>
        <taxon>Eukaryota</taxon>
        <taxon>Viridiplantae</taxon>
        <taxon>Streptophyta</taxon>
        <taxon>Embryophyta</taxon>
        <taxon>Tracheophyta</taxon>
        <taxon>Spermatophyta</taxon>
        <taxon>Magnoliopsida</taxon>
        <taxon>Ranunculales</taxon>
        <taxon>Papaveraceae</taxon>
        <taxon>Papaveroideae</taxon>
        <taxon>Macleaya</taxon>
    </lineage>
</organism>